<evidence type="ECO:0000313" key="3">
    <source>
        <dbReference type="Proteomes" id="UP001059596"/>
    </source>
</evidence>
<evidence type="ECO:0000256" key="1">
    <source>
        <dbReference type="SAM" id="Phobius"/>
    </source>
</evidence>
<keyword evidence="3" id="KW-1185">Reference proteome</keyword>
<sequence>SWIWTGSTRRVCGKYVKILIFLFVHILVYCDFFYYVSQFRPSPQSSRRESDRSKTLFWQSFRPSPQLN</sequence>
<name>A0A9P9YDS0_9MUSC</name>
<dbReference type="Proteomes" id="UP001059596">
    <property type="component" value="Unassembled WGS sequence"/>
</dbReference>
<evidence type="ECO:0000313" key="2">
    <source>
        <dbReference type="EMBL" id="KAI8034649.1"/>
    </source>
</evidence>
<keyword evidence="1" id="KW-1133">Transmembrane helix</keyword>
<gene>
    <name evidence="2" type="ORF">M5D96_012568</name>
</gene>
<keyword evidence="1" id="KW-0472">Membrane</keyword>
<keyword evidence="1" id="KW-0812">Transmembrane</keyword>
<dbReference type="AlphaFoldDB" id="A0A9P9YDS0"/>
<reference evidence="2" key="1">
    <citation type="journal article" date="2023" name="Genome Biol. Evol.">
        <title>Long-read-based Genome Assembly of Drosophila gunungcola Reveals Fewer Chemosensory Genes in Flower-breeding Species.</title>
        <authorList>
            <person name="Negi A."/>
            <person name="Liao B.Y."/>
            <person name="Yeh S.D."/>
        </authorList>
    </citation>
    <scope>NUCLEOTIDE SEQUENCE</scope>
    <source>
        <strain evidence="2">Sukarami</strain>
    </source>
</reference>
<comment type="caution">
    <text evidence="2">The sequence shown here is derived from an EMBL/GenBank/DDBJ whole genome shotgun (WGS) entry which is preliminary data.</text>
</comment>
<accession>A0A9P9YDS0</accession>
<proteinExistence type="predicted"/>
<organism evidence="2 3">
    <name type="scientific">Drosophila gunungcola</name>
    <name type="common">fruit fly</name>
    <dbReference type="NCBI Taxonomy" id="103775"/>
    <lineage>
        <taxon>Eukaryota</taxon>
        <taxon>Metazoa</taxon>
        <taxon>Ecdysozoa</taxon>
        <taxon>Arthropoda</taxon>
        <taxon>Hexapoda</taxon>
        <taxon>Insecta</taxon>
        <taxon>Pterygota</taxon>
        <taxon>Neoptera</taxon>
        <taxon>Endopterygota</taxon>
        <taxon>Diptera</taxon>
        <taxon>Brachycera</taxon>
        <taxon>Muscomorpha</taxon>
        <taxon>Ephydroidea</taxon>
        <taxon>Drosophilidae</taxon>
        <taxon>Drosophila</taxon>
        <taxon>Sophophora</taxon>
    </lineage>
</organism>
<feature type="non-terminal residue" evidence="2">
    <location>
        <position position="68"/>
    </location>
</feature>
<protein>
    <submittedName>
        <fullName evidence="2">Uncharacterized protein</fullName>
    </submittedName>
</protein>
<feature type="transmembrane region" description="Helical" evidence="1">
    <location>
        <begin position="15"/>
        <end position="37"/>
    </location>
</feature>
<feature type="non-terminal residue" evidence="2">
    <location>
        <position position="1"/>
    </location>
</feature>
<dbReference type="EMBL" id="JAMKOV010000064">
    <property type="protein sequence ID" value="KAI8034649.1"/>
    <property type="molecule type" value="Genomic_DNA"/>
</dbReference>